<sequence>MHTRRISNLLRNKHKYKELIFFDGPQISYAPKGILEQYSSQDTILFVGMQKMQWLISFNVIFKQKNQLSTLNMIQGLHIASTPDRATEALVDLDFSASPFQTSPPITNKQMGSNETSMVNDIAILDPTFNSGRSYLSVLDNLLKPRLGANFLTRFEMINKDFLERCEFSKNVVTLEFGAQNHYSCGTPGDKSIDNSKRIINVAKELTRRGIMFESR</sequence>
<name>A0A9N9ES89_9GLOM</name>
<gene>
    <name evidence="1" type="ORF">AMORRO_LOCUS11485</name>
</gene>
<dbReference type="OrthoDB" id="431409at2759"/>
<reference evidence="1" key="1">
    <citation type="submission" date="2021-06" db="EMBL/GenBank/DDBJ databases">
        <authorList>
            <person name="Kallberg Y."/>
            <person name="Tangrot J."/>
            <person name="Rosling A."/>
        </authorList>
    </citation>
    <scope>NUCLEOTIDE SEQUENCE</scope>
    <source>
        <strain evidence="1">CL551</strain>
    </source>
</reference>
<evidence type="ECO:0000313" key="2">
    <source>
        <dbReference type="Proteomes" id="UP000789342"/>
    </source>
</evidence>
<proteinExistence type="predicted"/>
<organism evidence="1 2">
    <name type="scientific">Acaulospora morrowiae</name>
    <dbReference type="NCBI Taxonomy" id="94023"/>
    <lineage>
        <taxon>Eukaryota</taxon>
        <taxon>Fungi</taxon>
        <taxon>Fungi incertae sedis</taxon>
        <taxon>Mucoromycota</taxon>
        <taxon>Glomeromycotina</taxon>
        <taxon>Glomeromycetes</taxon>
        <taxon>Diversisporales</taxon>
        <taxon>Acaulosporaceae</taxon>
        <taxon>Acaulospora</taxon>
    </lineage>
</organism>
<dbReference type="EMBL" id="CAJVPV010014674">
    <property type="protein sequence ID" value="CAG8687305.1"/>
    <property type="molecule type" value="Genomic_DNA"/>
</dbReference>
<dbReference type="Proteomes" id="UP000789342">
    <property type="component" value="Unassembled WGS sequence"/>
</dbReference>
<evidence type="ECO:0000313" key="1">
    <source>
        <dbReference type="EMBL" id="CAG8687305.1"/>
    </source>
</evidence>
<protein>
    <submittedName>
        <fullName evidence="1">2693_t:CDS:1</fullName>
    </submittedName>
</protein>
<comment type="caution">
    <text evidence="1">The sequence shown here is derived from an EMBL/GenBank/DDBJ whole genome shotgun (WGS) entry which is preliminary data.</text>
</comment>
<keyword evidence="2" id="KW-1185">Reference proteome</keyword>
<dbReference type="AlphaFoldDB" id="A0A9N9ES89"/>
<accession>A0A9N9ES89</accession>